<dbReference type="EMBL" id="KB467854">
    <property type="protein sequence ID" value="PCH35547.1"/>
    <property type="molecule type" value="Genomic_DNA"/>
</dbReference>
<name>A0A2H3JHQ6_WOLCO</name>
<keyword evidence="2" id="KW-1185">Reference proteome</keyword>
<reference evidence="1 2" key="1">
    <citation type="journal article" date="2012" name="Science">
        <title>The Paleozoic origin of enzymatic lignin decomposition reconstructed from 31 fungal genomes.</title>
        <authorList>
            <person name="Floudas D."/>
            <person name="Binder M."/>
            <person name="Riley R."/>
            <person name="Barry K."/>
            <person name="Blanchette R.A."/>
            <person name="Henrissat B."/>
            <person name="Martinez A.T."/>
            <person name="Otillar R."/>
            <person name="Spatafora J.W."/>
            <person name="Yadav J.S."/>
            <person name="Aerts A."/>
            <person name="Benoit I."/>
            <person name="Boyd A."/>
            <person name="Carlson A."/>
            <person name="Copeland A."/>
            <person name="Coutinho P.M."/>
            <person name="de Vries R.P."/>
            <person name="Ferreira P."/>
            <person name="Findley K."/>
            <person name="Foster B."/>
            <person name="Gaskell J."/>
            <person name="Glotzer D."/>
            <person name="Gorecki P."/>
            <person name="Heitman J."/>
            <person name="Hesse C."/>
            <person name="Hori C."/>
            <person name="Igarashi K."/>
            <person name="Jurgens J.A."/>
            <person name="Kallen N."/>
            <person name="Kersten P."/>
            <person name="Kohler A."/>
            <person name="Kuees U."/>
            <person name="Kumar T.K.A."/>
            <person name="Kuo A."/>
            <person name="LaButti K."/>
            <person name="Larrondo L.F."/>
            <person name="Lindquist E."/>
            <person name="Ling A."/>
            <person name="Lombard V."/>
            <person name="Lucas S."/>
            <person name="Lundell T."/>
            <person name="Martin R."/>
            <person name="McLaughlin D.J."/>
            <person name="Morgenstern I."/>
            <person name="Morin E."/>
            <person name="Murat C."/>
            <person name="Nagy L.G."/>
            <person name="Nolan M."/>
            <person name="Ohm R.A."/>
            <person name="Patyshakuliyeva A."/>
            <person name="Rokas A."/>
            <person name="Ruiz-Duenas F.J."/>
            <person name="Sabat G."/>
            <person name="Salamov A."/>
            <person name="Samejima M."/>
            <person name="Schmutz J."/>
            <person name="Slot J.C."/>
            <person name="St John F."/>
            <person name="Stenlid J."/>
            <person name="Sun H."/>
            <person name="Sun S."/>
            <person name="Syed K."/>
            <person name="Tsang A."/>
            <person name="Wiebenga A."/>
            <person name="Young D."/>
            <person name="Pisabarro A."/>
            <person name="Eastwood D.C."/>
            <person name="Martin F."/>
            <person name="Cullen D."/>
            <person name="Grigoriev I.V."/>
            <person name="Hibbett D.S."/>
        </authorList>
    </citation>
    <scope>NUCLEOTIDE SEQUENCE [LARGE SCALE GENOMIC DNA]</scope>
    <source>
        <strain evidence="1 2">MD-104</strain>
    </source>
</reference>
<evidence type="ECO:0000313" key="2">
    <source>
        <dbReference type="Proteomes" id="UP000218811"/>
    </source>
</evidence>
<evidence type="ECO:0000313" key="1">
    <source>
        <dbReference type="EMBL" id="PCH35547.1"/>
    </source>
</evidence>
<sequence length="134" mass="14983">MHSQEQGKQTTFVQLSFSLANATFMDERATGQIADNGAEGRSAHQPLWPEGFLGRITRNILPFPRRDLDVAHRHHAKTMSELDGSGAQSARARQRAVHFIHVKAGHLHAENKDRCHSRSARWYSRAPLSTSGAF</sequence>
<proteinExistence type="predicted"/>
<protein>
    <submittedName>
        <fullName evidence="1">Uncharacterized protein</fullName>
    </submittedName>
</protein>
<accession>A0A2H3JHQ6</accession>
<organism evidence="1 2">
    <name type="scientific">Wolfiporia cocos (strain MD-104)</name>
    <name type="common">Brown rot fungus</name>
    <dbReference type="NCBI Taxonomy" id="742152"/>
    <lineage>
        <taxon>Eukaryota</taxon>
        <taxon>Fungi</taxon>
        <taxon>Dikarya</taxon>
        <taxon>Basidiomycota</taxon>
        <taxon>Agaricomycotina</taxon>
        <taxon>Agaricomycetes</taxon>
        <taxon>Polyporales</taxon>
        <taxon>Phaeolaceae</taxon>
        <taxon>Wolfiporia</taxon>
    </lineage>
</organism>
<gene>
    <name evidence="1" type="ORF">WOLCODRAFT_20030</name>
</gene>
<dbReference type="AlphaFoldDB" id="A0A2H3JHQ6"/>
<dbReference type="Proteomes" id="UP000218811">
    <property type="component" value="Unassembled WGS sequence"/>
</dbReference>